<evidence type="ECO:0000256" key="2">
    <source>
        <dbReference type="ARBA" id="ARBA00006337"/>
    </source>
</evidence>
<dbReference type="InterPro" id="IPR036318">
    <property type="entry name" value="FAD-bd_PCMH-like_sf"/>
</dbReference>
<dbReference type="Pfam" id="PF00571">
    <property type="entry name" value="CBS"/>
    <property type="match status" value="2"/>
</dbReference>
<dbReference type="SMART" id="SM00116">
    <property type="entry name" value="CBS"/>
    <property type="match status" value="2"/>
</dbReference>
<dbReference type="GO" id="GO:0050660">
    <property type="term" value="F:flavin adenine dinucleotide binding"/>
    <property type="evidence" value="ECO:0007669"/>
    <property type="project" value="InterPro"/>
</dbReference>
<feature type="domain" description="CBS" evidence="12">
    <location>
        <begin position="292"/>
        <end position="349"/>
    </location>
</feature>
<dbReference type="InterPro" id="IPR002550">
    <property type="entry name" value="CNNM"/>
</dbReference>
<evidence type="ECO:0000256" key="5">
    <source>
        <dbReference type="ARBA" id="ARBA00022737"/>
    </source>
</evidence>
<dbReference type="InterPro" id="IPR005170">
    <property type="entry name" value="Transptr-assoc_dom"/>
</dbReference>
<evidence type="ECO:0000256" key="9">
    <source>
        <dbReference type="PROSITE-ProRule" id="PRU00703"/>
    </source>
</evidence>
<accession>A0A9X1HY65</accession>
<comment type="similarity">
    <text evidence="2">Belongs to the UPF0053 family.</text>
</comment>
<keyword evidence="8 10" id="KW-0472">Membrane</keyword>
<dbReference type="PROSITE" id="PS51371">
    <property type="entry name" value="CBS"/>
    <property type="match status" value="2"/>
</dbReference>
<dbReference type="Pfam" id="PF03471">
    <property type="entry name" value="CorC_HlyC"/>
    <property type="match status" value="1"/>
</dbReference>
<organism evidence="14 15">
    <name type="scientific">Fulvivirga sedimenti</name>
    <dbReference type="NCBI Taxonomy" id="2879465"/>
    <lineage>
        <taxon>Bacteria</taxon>
        <taxon>Pseudomonadati</taxon>
        <taxon>Bacteroidota</taxon>
        <taxon>Cytophagia</taxon>
        <taxon>Cytophagales</taxon>
        <taxon>Fulvivirgaceae</taxon>
        <taxon>Fulvivirga</taxon>
    </lineage>
</organism>
<comment type="caution">
    <text evidence="14">The sequence shown here is derived from an EMBL/GenBank/DDBJ whole genome shotgun (WGS) entry which is preliminary data.</text>
</comment>
<evidence type="ECO:0000256" key="7">
    <source>
        <dbReference type="ARBA" id="ARBA00023122"/>
    </source>
</evidence>
<proteinExistence type="inferred from homology"/>
<dbReference type="GO" id="GO:0005886">
    <property type="term" value="C:plasma membrane"/>
    <property type="evidence" value="ECO:0007669"/>
    <property type="project" value="UniProtKB-SubCell"/>
</dbReference>
<dbReference type="InterPro" id="IPR019862">
    <property type="entry name" value="Motility-assoc_prot_GldE"/>
</dbReference>
<keyword evidence="7 9" id="KW-0129">CBS domain</keyword>
<evidence type="ECO:0000256" key="8">
    <source>
        <dbReference type="ARBA" id="ARBA00023136"/>
    </source>
</evidence>
<dbReference type="Gene3D" id="3.30.465.10">
    <property type="match status" value="1"/>
</dbReference>
<gene>
    <name evidence="14" type="primary">gldE</name>
    <name evidence="14" type="ORF">LDX50_27315</name>
</gene>
<evidence type="ECO:0000259" key="13">
    <source>
        <dbReference type="PROSITE" id="PS51846"/>
    </source>
</evidence>
<dbReference type="InterPro" id="IPR044751">
    <property type="entry name" value="Ion_transp-like_CBS"/>
</dbReference>
<evidence type="ECO:0000259" key="12">
    <source>
        <dbReference type="PROSITE" id="PS51371"/>
    </source>
</evidence>
<dbReference type="InterPro" id="IPR000644">
    <property type="entry name" value="CBS_dom"/>
</dbReference>
<evidence type="ECO:0000256" key="1">
    <source>
        <dbReference type="ARBA" id="ARBA00004651"/>
    </source>
</evidence>
<keyword evidence="4 10" id="KW-0812">Transmembrane</keyword>
<feature type="domain" description="CBS" evidence="12">
    <location>
        <begin position="228"/>
        <end position="288"/>
    </location>
</feature>
<sequence>MESLDEPPSQYLLAALLTPQAWFFISSSIALVVLLITSALISGSEVAFFSLTSKDIANCKERGSTADIKLLSLIQRPKLLLATILIVNNFVNVAIVTLATFMTWEITGSKTTEGLVVALLTFVVTFVIVFFGEVLPKVYATPNNLQFARLTSPLIKVAETIFKPLSFLLMSMSNLIDKRFQRKGYDISVEELHHALEITTTNEETTEEEKDILKGIVNFGTLSVKQVMRSRMDITAFDDEMDFHELMDKINKSGFSRIPVYNETIDNIKGILYIKDLLSYVDRDENFEWQQFLRQGYFVPETKKIDSLLKDFQERRVHMAIVVDEYGGTSGLITLEDIIEEIVGEINDEFDDEDVIYSQIDERTYMFEGKTTLNDFCKVLEESPLTFEKIKGESESLGGLLLEINGKLPSAGERMYVDKYVFTVVAVDQRRIKKVRVFLQEEKKTHEN</sequence>
<dbReference type="NCBIfam" id="TIGR03520">
    <property type="entry name" value="GldE"/>
    <property type="match status" value="1"/>
</dbReference>
<evidence type="ECO:0000256" key="4">
    <source>
        <dbReference type="ARBA" id="ARBA00022692"/>
    </source>
</evidence>
<feature type="transmembrane region" description="Helical" evidence="11">
    <location>
        <begin position="20"/>
        <end position="41"/>
    </location>
</feature>
<evidence type="ECO:0000256" key="6">
    <source>
        <dbReference type="ARBA" id="ARBA00022989"/>
    </source>
</evidence>
<dbReference type="EMBL" id="JAIXNE010000006">
    <property type="protein sequence ID" value="MCA6078614.1"/>
    <property type="molecule type" value="Genomic_DNA"/>
</dbReference>
<keyword evidence="15" id="KW-1185">Reference proteome</keyword>
<dbReference type="SUPFAM" id="SSF54631">
    <property type="entry name" value="CBS-domain pair"/>
    <property type="match status" value="1"/>
</dbReference>
<dbReference type="Pfam" id="PF01595">
    <property type="entry name" value="CNNM"/>
    <property type="match status" value="1"/>
</dbReference>
<evidence type="ECO:0000313" key="15">
    <source>
        <dbReference type="Proteomes" id="UP001139409"/>
    </source>
</evidence>
<reference evidence="14" key="1">
    <citation type="submission" date="2021-09" db="EMBL/GenBank/DDBJ databases">
        <title>Fulvivirga sp. isolated from coastal sediment.</title>
        <authorList>
            <person name="Yu H."/>
        </authorList>
    </citation>
    <scope>NUCLEOTIDE SEQUENCE</scope>
    <source>
        <strain evidence="14">1062</strain>
    </source>
</reference>
<comment type="subcellular location">
    <subcellularLocation>
        <location evidence="1">Cell membrane</location>
        <topology evidence="1">Multi-pass membrane protein</topology>
    </subcellularLocation>
</comment>
<evidence type="ECO:0000313" key="14">
    <source>
        <dbReference type="EMBL" id="MCA6078614.1"/>
    </source>
</evidence>
<feature type="transmembrane region" description="Helical" evidence="11">
    <location>
        <begin position="114"/>
        <end position="135"/>
    </location>
</feature>
<name>A0A9X1HY65_9BACT</name>
<dbReference type="Gene3D" id="3.10.580.10">
    <property type="entry name" value="CBS-domain"/>
    <property type="match status" value="1"/>
</dbReference>
<evidence type="ECO:0000256" key="10">
    <source>
        <dbReference type="PROSITE-ProRule" id="PRU01193"/>
    </source>
</evidence>
<dbReference type="InterPro" id="IPR046342">
    <property type="entry name" value="CBS_dom_sf"/>
</dbReference>
<dbReference type="SMART" id="SM01091">
    <property type="entry name" value="CorC_HlyC"/>
    <property type="match status" value="1"/>
</dbReference>
<dbReference type="InterPro" id="IPR016169">
    <property type="entry name" value="FAD-bd_PCMH_sub2"/>
</dbReference>
<evidence type="ECO:0000256" key="11">
    <source>
        <dbReference type="SAM" id="Phobius"/>
    </source>
</evidence>
<dbReference type="PANTHER" id="PTHR22777">
    <property type="entry name" value="HEMOLYSIN-RELATED"/>
    <property type="match status" value="1"/>
</dbReference>
<protein>
    <submittedName>
        <fullName evidence="14">Gliding motility-associated protein GldE</fullName>
    </submittedName>
</protein>
<keyword evidence="5" id="KW-0677">Repeat</keyword>
<dbReference type="PANTHER" id="PTHR22777:SF32">
    <property type="entry name" value="UPF0053 INNER MEMBRANE PROTEIN YFJD"/>
    <property type="match status" value="1"/>
</dbReference>
<keyword evidence="3" id="KW-1003">Cell membrane</keyword>
<dbReference type="SUPFAM" id="SSF56176">
    <property type="entry name" value="FAD-binding/transporter-associated domain-like"/>
    <property type="match status" value="1"/>
</dbReference>
<dbReference type="Proteomes" id="UP001139409">
    <property type="component" value="Unassembled WGS sequence"/>
</dbReference>
<dbReference type="CDD" id="cd04590">
    <property type="entry name" value="CBS_pair_CorC_HlyC_assoc"/>
    <property type="match status" value="1"/>
</dbReference>
<dbReference type="PROSITE" id="PS51846">
    <property type="entry name" value="CNNM"/>
    <property type="match status" value="1"/>
</dbReference>
<feature type="transmembrane region" description="Helical" evidence="11">
    <location>
        <begin position="79"/>
        <end position="102"/>
    </location>
</feature>
<dbReference type="AlphaFoldDB" id="A0A9X1HY65"/>
<evidence type="ECO:0000256" key="3">
    <source>
        <dbReference type="ARBA" id="ARBA00022475"/>
    </source>
</evidence>
<dbReference type="RefSeq" id="WP_225699470.1">
    <property type="nucleotide sequence ID" value="NZ_JAIXNE010000006.1"/>
</dbReference>
<feature type="domain" description="CNNM transmembrane" evidence="13">
    <location>
        <begin position="20"/>
        <end position="209"/>
    </location>
</feature>
<dbReference type="FunFam" id="3.10.580.10:FF:000002">
    <property type="entry name" value="Magnesium/cobalt efflux protein CorC"/>
    <property type="match status" value="1"/>
</dbReference>
<keyword evidence="6 10" id="KW-1133">Transmembrane helix</keyword>